<dbReference type="OrthoDB" id="7828060at2"/>
<protein>
    <submittedName>
        <fullName evidence="1">Uncharacterized protein</fullName>
    </submittedName>
</protein>
<evidence type="ECO:0000313" key="1">
    <source>
        <dbReference type="EMBL" id="EBA05988.1"/>
    </source>
</evidence>
<accession>A3KA45</accession>
<name>A3KA45_SAGS3</name>
<comment type="caution">
    <text evidence="1">The sequence shown here is derived from an EMBL/GenBank/DDBJ whole genome shotgun (WGS) entry which is preliminary data.</text>
</comment>
<evidence type="ECO:0000313" key="2">
    <source>
        <dbReference type="Proteomes" id="UP000005713"/>
    </source>
</evidence>
<dbReference type="Proteomes" id="UP000005713">
    <property type="component" value="Unassembled WGS sequence"/>
</dbReference>
<dbReference type="eggNOG" id="ENOG5032U16">
    <property type="taxonomic scope" value="Bacteria"/>
</dbReference>
<organism evidence="1 2">
    <name type="scientific">Sagittula stellata (strain ATCC 700073 / DSM 11524 / E-37)</name>
    <dbReference type="NCBI Taxonomy" id="388399"/>
    <lineage>
        <taxon>Bacteria</taxon>
        <taxon>Pseudomonadati</taxon>
        <taxon>Pseudomonadota</taxon>
        <taxon>Alphaproteobacteria</taxon>
        <taxon>Rhodobacterales</taxon>
        <taxon>Roseobacteraceae</taxon>
        <taxon>Sagittula</taxon>
    </lineage>
</organism>
<reference evidence="1 2" key="1">
    <citation type="submission" date="2006-06" db="EMBL/GenBank/DDBJ databases">
        <authorList>
            <person name="Moran M.A."/>
            <person name="Ferriera S."/>
            <person name="Johnson J."/>
            <person name="Kravitz S."/>
            <person name="Beeson K."/>
            <person name="Sutton G."/>
            <person name="Rogers Y.-H."/>
            <person name="Friedman R."/>
            <person name="Frazier M."/>
            <person name="Venter J.C."/>
        </authorList>
    </citation>
    <scope>NUCLEOTIDE SEQUENCE [LARGE SCALE GENOMIC DNA]</scope>
    <source>
        <strain evidence="1 2">E-37</strain>
    </source>
</reference>
<proteinExistence type="predicted"/>
<dbReference type="AlphaFoldDB" id="A3KA45"/>
<dbReference type="RefSeq" id="WP_005863432.1">
    <property type="nucleotide sequence ID" value="NZ_AAYA01000020.1"/>
</dbReference>
<gene>
    <name evidence="1" type="ORF">SSE37_25308</name>
</gene>
<keyword evidence="2" id="KW-1185">Reference proteome</keyword>
<sequence>MSAPHLRQVGGNGESDLPDYPISASDRLDSHYFVQFNHDRYDRSDFRRKSYRDPEVGFYGLELFFKSHGESPLGTLPRDPEALAFLLGLSLEKWQGLTERRFNPLYNWYPVRCDNGEVRLAHPVVTEVMEAALDSHREHKASNEEKAVLMRRRRLKDALKKCSCSDALCADEVAVAWLDDWLMEHHRGRRQMPQFQASIGRALKAAAEAGVLGARRGPV</sequence>
<dbReference type="EMBL" id="AAYA01000020">
    <property type="protein sequence ID" value="EBA05988.1"/>
    <property type="molecule type" value="Genomic_DNA"/>
</dbReference>